<evidence type="ECO:0000256" key="2">
    <source>
        <dbReference type="ARBA" id="ARBA00010199"/>
    </source>
</evidence>
<feature type="transmembrane region" description="Helical" evidence="6">
    <location>
        <begin position="233"/>
        <end position="251"/>
    </location>
</feature>
<dbReference type="AlphaFoldDB" id="A0A4P7XFK4"/>
<dbReference type="GO" id="GO:0015297">
    <property type="term" value="F:antiporter activity"/>
    <property type="evidence" value="ECO:0007669"/>
    <property type="project" value="InterPro"/>
</dbReference>
<keyword evidence="4 6" id="KW-1133">Transmembrane helix</keyword>
<feature type="transmembrane region" description="Helical" evidence="6">
    <location>
        <begin position="160"/>
        <end position="179"/>
    </location>
</feature>
<comment type="similarity">
    <text evidence="2">Belongs to the multi antimicrobial extrusion (MATE) (TC 2.A.66.1) family.</text>
</comment>
<evidence type="ECO:0000313" key="7">
    <source>
        <dbReference type="EMBL" id="QCF24507.1"/>
    </source>
</evidence>
<evidence type="ECO:0000256" key="1">
    <source>
        <dbReference type="ARBA" id="ARBA00004141"/>
    </source>
</evidence>
<keyword evidence="3 6" id="KW-0812">Transmembrane</keyword>
<evidence type="ECO:0000256" key="5">
    <source>
        <dbReference type="ARBA" id="ARBA00023136"/>
    </source>
</evidence>
<comment type="subcellular location">
    <subcellularLocation>
        <location evidence="1">Membrane</location>
        <topology evidence="1">Multi-pass membrane protein</topology>
    </subcellularLocation>
</comment>
<accession>A0A4P7XFK4</accession>
<dbReference type="PANTHER" id="PTHR42893:SF46">
    <property type="entry name" value="PROTEIN DETOXIFICATION 44, CHLOROPLASTIC"/>
    <property type="match status" value="1"/>
</dbReference>
<feature type="transmembrane region" description="Helical" evidence="6">
    <location>
        <begin position="63"/>
        <end position="86"/>
    </location>
</feature>
<dbReference type="GO" id="GO:0005886">
    <property type="term" value="C:plasma membrane"/>
    <property type="evidence" value="ECO:0007669"/>
    <property type="project" value="TreeGrafter"/>
</dbReference>
<dbReference type="Proteomes" id="UP000298049">
    <property type="component" value="Chromosome"/>
</dbReference>
<feature type="transmembrane region" description="Helical" evidence="6">
    <location>
        <begin position="376"/>
        <end position="396"/>
    </location>
</feature>
<dbReference type="RefSeq" id="WP_136545791.1">
    <property type="nucleotide sequence ID" value="NZ_CP031093.1"/>
</dbReference>
<dbReference type="Pfam" id="PF01554">
    <property type="entry name" value="MatE"/>
    <property type="match status" value="2"/>
</dbReference>
<feature type="transmembrane region" description="Helical" evidence="6">
    <location>
        <begin position="26"/>
        <end position="43"/>
    </location>
</feature>
<dbReference type="CDD" id="cd13136">
    <property type="entry name" value="MATE_DinF_like"/>
    <property type="match status" value="1"/>
</dbReference>
<reference evidence="7 8" key="1">
    <citation type="submission" date="2018-07" db="EMBL/GenBank/DDBJ databases">
        <title>Marsedoiliclastica nanhaica gen. nov. sp. nov., a novel marine hydrocarbonoclastic bacterium isolated from an in-situ enriched hydrocarbon-degrading consortium in deep-sea sediment.</title>
        <authorList>
            <person name="Dong C."/>
            <person name="Ma T."/>
            <person name="Liu R."/>
            <person name="Shao Z."/>
        </authorList>
    </citation>
    <scope>NUCLEOTIDE SEQUENCE [LARGE SCALE GENOMIC DNA]</scope>
    <source>
        <strain evidence="8">soil36-7</strain>
    </source>
</reference>
<protein>
    <submittedName>
        <fullName evidence="7">MATE family efflux transporter</fullName>
    </submittedName>
</protein>
<name>A0A4P7XFK4_9ALTE</name>
<dbReference type="KEGG" id="hmi:soil367_00210"/>
<proteinExistence type="inferred from homology"/>
<dbReference type="EMBL" id="CP031093">
    <property type="protein sequence ID" value="QCF24507.1"/>
    <property type="molecule type" value="Genomic_DNA"/>
</dbReference>
<evidence type="ECO:0000313" key="8">
    <source>
        <dbReference type="Proteomes" id="UP000298049"/>
    </source>
</evidence>
<dbReference type="GO" id="GO:0042910">
    <property type="term" value="F:xenobiotic transmembrane transporter activity"/>
    <property type="evidence" value="ECO:0007669"/>
    <property type="project" value="InterPro"/>
</dbReference>
<keyword evidence="8" id="KW-1185">Reference proteome</keyword>
<dbReference type="OrthoDB" id="9789527at2"/>
<feature type="transmembrane region" description="Helical" evidence="6">
    <location>
        <begin position="353"/>
        <end position="370"/>
    </location>
</feature>
<feature type="transmembrane region" description="Helical" evidence="6">
    <location>
        <begin position="208"/>
        <end position="227"/>
    </location>
</feature>
<organism evidence="7 8">
    <name type="scientific">Hydrocarboniclastica marina</name>
    <dbReference type="NCBI Taxonomy" id="2259620"/>
    <lineage>
        <taxon>Bacteria</taxon>
        <taxon>Pseudomonadati</taxon>
        <taxon>Pseudomonadota</taxon>
        <taxon>Gammaproteobacteria</taxon>
        <taxon>Alteromonadales</taxon>
        <taxon>Alteromonadaceae</taxon>
        <taxon>Hydrocarboniclastica</taxon>
    </lineage>
</organism>
<keyword evidence="5 6" id="KW-0472">Membrane</keyword>
<gene>
    <name evidence="7" type="ORF">soil367_00210</name>
</gene>
<feature type="transmembrane region" description="Helical" evidence="6">
    <location>
        <begin position="284"/>
        <end position="308"/>
    </location>
</feature>
<evidence type="ECO:0000256" key="4">
    <source>
        <dbReference type="ARBA" id="ARBA00022989"/>
    </source>
</evidence>
<evidence type="ECO:0000256" key="6">
    <source>
        <dbReference type="SAM" id="Phobius"/>
    </source>
</evidence>
<dbReference type="PANTHER" id="PTHR42893">
    <property type="entry name" value="PROTEIN DETOXIFICATION 44, CHLOROPLASTIC-RELATED"/>
    <property type="match status" value="1"/>
</dbReference>
<sequence length="412" mass="44777">MRCRSVSLSCKGKINHLIRLPNLFTVIYWTFGFMRMGTTGLAAQSHGRGETEALVQLLCQSLIMALAIGLGLIALQSPIFAVGLALMDAPPEITALASEYLSIRIYSAPAVLCQYALVGWMIGTHFARGPLLLLVTANLVNMVLDLLFVIGFGWNSAGVAAATLMAEYLSAFLGLWIVHKRLPGIRWTRALTGTWADYRRLFDVNRYILVRTILLLLAFAFFTAQGARQGETILAANAVLLTFLLLISTGLDGFANGAEALAGEYLGRRDRAGFIAVARTCARWSLITAGLMTLLFAGAGGLIIDLLTSIDDIASTARRYLPWLCLMPLVAVWSYLLDGLFIGATDSRPMQNTMIVSVIGVYLPLWWASRGLGNDGLWLALIGLMAARGLTLGWVYHRRLSSGAWFPGQGNA</sequence>
<feature type="transmembrane region" description="Helical" evidence="6">
    <location>
        <begin position="320"/>
        <end position="341"/>
    </location>
</feature>
<dbReference type="InterPro" id="IPR002528">
    <property type="entry name" value="MATE_fam"/>
</dbReference>
<evidence type="ECO:0000256" key="3">
    <source>
        <dbReference type="ARBA" id="ARBA00022692"/>
    </source>
</evidence>
<dbReference type="InterPro" id="IPR044644">
    <property type="entry name" value="DinF-like"/>
</dbReference>
<dbReference type="NCBIfam" id="TIGR00797">
    <property type="entry name" value="matE"/>
    <property type="match status" value="1"/>
</dbReference>
<feature type="transmembrane region" description="Helical" evidence="6">
    <location>
        <begin position="131"/>
        <end position="154"/>
    </location>
</feature>